<dbReference type="InterPro" id="IPR045455">
    <property type="entry name" value="NrS-1_pol-like_helicase"/>
</dbReference>
<sequence>MTTIEERTAMREAALRAATSGQRRLARPEDYVYDKAQEAFWDLQDGTLHTEKAVDASIPIELWRVEVEEAPAEDAPRGRGRPRQRRERLVPPSRDIMRVENDQFVEGSTWWPGRPQTIKDWFIDKDGFYPSAGRRVYNQYKAPPAMGGDPEAAEPWLEHVRKLWPDPKEHEFFFDYCAQMIQQPQEKCNAAIVLSGTQGIGKDAALMPVKAAAGAWNVKGIDPDELFSQYRPWLQTLMLTVDEVRPSKDEFHASSMYNILKPMIVAPPDTLPLNDKYQKLRYVINVLRVFITTNDWMAMYIPAEDRRMFIMHSTLPQKWHETEGKPEYFVRLFAWLNEGGSANVAAWLQARDLSRFNPKAQVEKTMGWEAVANTWGEPEDAVSLALEQLGAPDVVFTAELLRVQFDGKDELEGMLKSPRKIGHRMQRSGYLAMKPPNGDSRWIFRHEGASFTSRMAFVKQEILRNNDAALDLVRAHGKKVAALMSRPTLISSNKAM</sequence>
<dbReference type="Pfam" id="PF19263">
    <property type="entry name" value="DUF5906"/>
    <property type="match status" value="1"/>
</dbReference>
<accession>A0A6J5P7H8</accession>
<evidence type="ECO:0000259" key="1">
    <source>
        <dbReference type="Pfam" id="PF19263"/>
    </source>
</evidence>
<gene>
    <name evidence="2" type="ORF">UFOVP815_17</name>
</gene>
<proteinExistence type="predicted"/>
<evidence type="ECO:0000313" key="2">
    <source>
        <dbReference type="EMBL" id="CAB4165138.1"/>
    </source>
</evidence>
<dbReference type="EMBL" id="LR796769">
    <property type="protein sequence ID" value="CAB4165138.1"/>
    <property type="molecule type" value="Genomic_DNA"/>
</dbReference>
<reference evidence="2" key="1">
    <citation type="submission" date="2020-04" db="EMBL/GenBank/DDBJ databases">
        <authorList>
            <person name="Chiriac C."/>
            <person name="Salcher M."/>
            <person name="Ghai R."/>
            <person name="Kavagutti S V."/>
        </authorList>
    </citation>
    <scope>NUCLEOTIDE SEQUENCE</scope>
</reference>
<organism evidence="2">
    <name type="scientific">uncultured Caudovirales phage</name>
    <dbReference type="NCBI Taxonomy" id="2100421"/>
    <lineage>
        <taxon>Viruses</taxon>
        <taxon>Duplodnaviria</taxon>
        <taxon>Heunggongvirae</taxon>
        <taxon>Uroviricota</taxon>
        <taxon>Caudoviricetes</taxon>
        <taxon>Peduoviridae</taxon>
        <taxon>Maltschvirus</taxon>
        <taxon>Maltschvirus maltsch</taxon>
    </lineage>
</organism>
<protein>
    <recommendedName>
        <fullName evidence="1">NrS-1 polymerase-like helicase domain-containing protein</fullName>
    </recommendedName>
</protein>
<feature type="domain" description="NrS-1 polymerase-like helicase" evidence="1">
    <location>
        <begin position="194"/>
        <end position="307"/>
    </location>
</feature>
<name>A0A6J5P7H8_9CAUD</name>